<gene>
    <name evidence="5" type="ORF">CMV30_04990</name>
</gene>
<dbReference type="InterPro" id="IPR019734">
    <property type="entry name" value="TPR_rpt"/>
</dbReference>
<feature type="transmembrane region" description="Helical" evidence="4">
    <location>
        <begin position="331"/>
        <end position="350"/>
    </location>
</feature>
<dbReference type="Pfam" id="PF07719">
    <property type="entry name" value="TPR_2"/>
    <property type="match status" value="1"/>
</dbReference>
<dbReference type="OrthoDB" id="186434at2"/>
<dbReference type="PANTHER" id="PTHR44227:SF3">
    <property type="entry name" value="PROTEIN O-MANNOSYL-TRANSFERASE TMTC4"/>
    <property type="match status" value="1"/>
</dbReference>
<evidence type="ECO:0000313" key="5">
    <source>
        <dbReference type="EMBL" id="ATC63359.1"/>
    </source>
</evidence>
<dbReference type="KEGG" id="vbh:CMV30_04990"/>
<dbReference type="AlphaFoldDB" id="A0A290Q3W6"/>
<accession>A0A290Q3W6</accession>
<feature type="transmembrane region" description="Helical" evidence="4">
    <location>
        <begin position="232"/>
        <end position="249"/>
    </location>
</feature>
<dbReference type="SMART" id="SM00028">
    <property type="entry name" value="TPR"/>
    <property type="match status" value="8"/>
</dbReference>
<protein>
    <submittedName>
        <fullName evidence="5">Uncharacterized protein</fullName>
    </submittedName>
</protein>
<keyword evidence="4" id="KW-0472">Membrane</keyword>
<proteinExistence type="predicted"/>
<name>A0A290Q3W6_9BACT</name>
<feature type="repeat" description="TPR" evidence="3">
    <location>
        <begin position="422"/>
        <end position="455"/>
    </location>
</feature>
<feature type="transmembrane region" description="Helical" evidence="4">
    <location>
        <begin position="152"/>
        <end position="173"/>
    </location>
</feature>
<feature type="transmembrane region" description="Helical" evidence="4">
    <location>
        <begin position="298"/>
        <end position="319"/>
    </location>
</feature>
<reference evidence="5 6" key="1">
    <citation type="submission" date="2017-09" db="EMBL/GenBank/DDBJ databases">
        <title>Complete genome sequence of Verrucomicrobial strain HZ-65, isolated from freshwater.</title>
        <authorList>
            <person name="Choi A."/>
        </authorList>
    </citation>
    <scope>NUCLEOTIDE SEQUENCE [LARGE SCALE GENOMIC DNA]</scope>
    <source>
        <strain evidence="5 6">HZ-65</strain>
    </source>
</reference>
<dbReference type="PANTHER" id="PTHR44227">
    <property type="match status" value="1"/>
</dbReference>
<keyword evidence="4" id="KW-0812">Transmembrane</keyword>
<dbReference type="Gene3D" id="1.25.40.10">
    <property type="entry name" value="Tetratricopeptide repeat domain"/>
    <property type="match status" value="4"/>
</dbReference>
<keyword evidence="2 3" id="KW-0802">TPR repeat</keyword>
<feature type="repeat" description="TPR" evidence="3">
    <location>
        <begin position="666"/>
        <end position="699"/>
    </location>
</feature>
<dbReference type="InterPro" id="IPR011990">
    <property type="entry name" value="TPR-like_helical_dom_sf"/>
</dbReference>
<dbReference type="EMBL" id="CP023344">
    <property type="protein sequence ID" value="ATC63359.1"/>
    <property type="molecule type" value="Genomic_DNA"/>
</dbReference>
<keyword evidence="1" id="KW-0677">Repeat</keyword>
<dbReference type="RefSeq" id="WP_096054991.1">
    <property type="nucleotide sequence ID" value="NZ_CP023344.1"/>
</dbReference>
<dbReference type="PROSITE" id="PS50005">
    <property type="entry name" value="TPR"/>
    <property type="match status" value="4"/>
</dbReference>
<keyword evidence="6" id="KW-1185">Reference proteome</keyword>
<evidence type="ECO:0000256" key="3">
    <source>
        <dbReference type="PROSITE-ProRule" id="PRU00339"/>
    </source>
</evidence>
<dbReference type="InterPro" id="IPR013105">
    <property type="entry name" value="TPR_2"/>
</dbReference>
<keyword evidence="4" id="KW-1133">Transmembrane helix</keyword>
<evidence type="ECO:0000256" key="2">
    <source>
        <dbReference type="ARBA" id="ARBA00022803"/>
    </source>
</evidence>
<feature type="transmembrane region" description="Helical" evidence="4">
    <location>
        <begin position="98"/>
        <end position="116"/>
    </location>
</feature>
<dbReference type="InterPro" id="IPR052346">
    <property type="entry name" value="O-mannosyl-transferase_TMTC"/>
</dbReference>
<evidence type="ECO:0000256" key="1">
    <source>
        <dbReference type="ARBA" id="ARBA00022737"/>
    </source>
</evidence>
<sequence length="781" mass="85813">MTKATHTATSPRLFAWLAPLVLIAAITFAYHDTLSVPFLFDDTASIQQNLTLDSLWQSLRPPADSGVTVSGRPLLNLSFALSDRLGAGTLAGHHLVNIAIHAANACLLYALVLGTLQLSSVSRYAPRFPHAHSLAIALLWSLHPLQTESVTYLVQRAESLAAFFYLLTLYLFLRSQTTPPHRSRFLLIATVTACALGMAAKEVMVSAPLLVLLYDRAFLSRDLPSAWKTKKHFYLALFSTWAVLILCIIQSGSRGNTAGFHAGTSWIDYIYTQAFAITHYLRLAFWPSPIVFDYGRELITSFNSIAWPAALLIVAIAWIFKRWWHNRPSGFLGVLFLAVLAPTTLVPVATQTIAEHRTYLALAPLFAGTVLLFARLLGEKAACFLTAALSLTLVFITLDRNRDYHSVESIWSDTLAKRPTNDRAWHSMGYVYLEKNLPDEAKNSFRQAMQLHSDPVNIMGYAHALTKSGDTGEADEAIYLYRTALAAVPSTYTDVYESMSNLGLLLGQKGEYDEALRWLNNAIALAPRKTGAPYNLGSLYFSLGRYEEATAPLRLALSDPKQGDAASDLLVRALLSLGKTSDALALAEKQTAAHPDSLLLRLSHAQALAASGRLDAALAEYQAILAQAPAFPSARTQLGILFFATRRLPDARRELALAVTQNPRDAAAQSTLAEVLLKSGEPDEAVPHFEAALQLAPADRKSRYLLANTLLQLGDLDDAIPHYQRLIQEKSPPLAEIHNQLAIAYAQKNDFAQARAHFSECLRLDPKHTGASENLRRLPAP</sequence>
<dbReference type="Proteomes" id="UP000217265">
    <property type="component" value="Chromosome"/>
</dbReference>
<feature type="transmembrane region" description="Helical" evidence="4">
    <location>
        <begin position="185"/>
        <end position="212"/>
    </location>
</feature>
<feature type="repeat" description="TPR" evidence="3">
    <location>
        <begin position="496"/>
        <end position="529"/>
    </location>
</feature>
<organism evidence="5 6">
    <name type="scientific">Nibricoccus aquaticus</name>
    <dbReference type="NCBI Taxonomy" id="2576891"/>
    <lineage>
        <taxon>Bacteria</taxon>
        <taxon>Pseudomonadati</taxon>
        <taxon>Verrucomicrobiota</taxon>
        <taxon>Opitutia</taxon>
        <taxon>Opitutales</taxon>
        <taxon>Opitutaceae</taxon>
        <taxon>Nibricoccus</taxon>
    </lineage>
</organism>
<dbReference type="Pfam" id="PF14559">
    <property type="entry name" value="TPR_19"/>
    <property type="match status" value="2"/>
</dbReference>
<feature type="repeat" description="TPR" evidence="3">
    <location>
        <begin position="735"/>
        <end position="768"/>
    </location>
</feature>
<feature type="transmembrane region" description="Helical" evidence="4">
    <location>
        <begin position="269"/>
        <end position="286"/>
    </location>
</feature>
<dbReference type="Pfam" id="PF13414">
    <property type="entry name" value="TPR_11"/>
    <property type="match status" value="1"/>
</dbReference>
<dbReference type="SUPFAM" id="SSF48452">
    <property type="entry name" value="TPR-like"/>
    <property type="match status" value="3"/>
</dbReference>
<evidence type="ECO:0000256" key="4">
    <source>
        <dbReference type="SAM" id="Phobius"/>
    </source>
</evidence>
<feature type="transmembrane region" description="Helical" evidence="4">
    <location>
        <begin position="356"/>
        <end position="374"/>
    </location>
</feature>
<dbReference type="Pfam" id="PF13181">
    <property type="entry name" value="TPR_8"/>
    <property type="match status" value="1"/>
</dbReference>
<evidence type="ECO:0000313" key="6">
    <source>
        <dbReference type="Proteomes" id="UP000217265"/>
    </source>
</evidence>